<dbReference type="Gene3D" id="2.160.10.10">
    <property type="entry name" value="Hexapeptide repeat proteins"/>
    <property type="match status" value="1"/>
</dbReference>
<dbReference type="Proteomes" id="UP001501525">
    <property type="component" value="Unassembled WGS sequence"/>
</dbReference>
<organism evidence="1 2">
    <name type="scientific">Bartonella acomydis</name>
    <dbReference type="NCBI Taxonomy" id="686234"/>
    <lineage>
        <taxon>Bacteria</taxon>
        <taxon>Pseudomonadati</taxon>
        <taxon>Pseudomonadota</taxon>
        <taxon>Alphaproteobacteria</taxon>
        <taxon>Hyphomicrobiales</taxon>
        <taxon>Bartonellaceae</taxon>
        <taxon>Bartonella</taxon>
    </lineage>
</organism>
<evidence type="ECO:0008006" key="3">
    <source>
        <dbReference type="Google" id="ProtNLM"/>
    </source>
</evidence>
<proteinExistence type="predicted"/>
<gene>
    <name evidence="1" type="ORF">GCM10023260_02420</name>
</gene>
<accession>A0ABP9MGU5</accession>
<sequence>MTAKNVSKKYELTDETTEVKDHFYGRVKTLYRIKALRNFGSVKKGDLGGFIEHEGNLSHVGSCWVGDDAKVYNAAIVWGHAKVFENAIICDEVYVNGFAKVHGNVRAYGSAIIGGRARIFGDTQLFSGAWVTGRKEISTGLMSFGDRVRTVDELIKAAASYSKR</sequence>
<dbReference type="EMBL" id="BAABIY010000006">
    <property type="protein sequence ID" value="GAA5094863.1"/>
    <property type="molecule type" value="Genomic_DNA"/>
</dbReference>
<reference evidence="2" key="1">
    <citation type="journal article" date="2019" name="Int. J. Syst. Evol. Microbiol.">
        <title>The Global Catalogue of Microorganisms (GCM) 10K type strain sequencing project: providing services to taxonomists for standard genome sequencing and annotation.</title>
        <authorList>
            <consortium name="The Broad Institute Genomics Platform"/>
            <consortium name="The Broad Institute Genome Sequencing Center for Infectious Disease"/>
            <person name="Wu L."/>
            <person name="Ma J."/>
        </authorList>
    </citation>
    <scope>NUCLEOTIDE SEQUENCE [LARGE SCALE GENOMIC DNA]</scope>
    <source>
        <strain evidence="2">JCM 17706</strain>
    </source>
</reference>
<protein>
    <recommendedName>
        <fullName evidence="3">Phage related protein</fullName>
    </recommendedName>
</protein>
<dbReference type="SUPFAM" id="SSF51161">
    <property type="entry name" value="Trimeric LpxA-like enzymes"/>
    <property type="match status" value="1"/>
</dbReference>
<keyword evidence="2" id="KW-1185">Reference proteome</keyword>
<comment type="caution">
    <text evidence="1">The sequence shown here is derived from an EMBL/GenBank/DDBJ whole genome shotgun (WGS) entry which is preliminary data.</text>
</comment>
<evidence type="ECO:0000313" key="1">
    <source>
        <dbReference type="EMBL" id="GAA5094863.1"/>
    </source>
</evidence>
<evidence type="ECO:0000313" key="2">
    <source>
        <dbReference type="Proteomes" id="UP001501525"/>
    </source>
</evidence>
<dbReference type="InterPro" id="IPR011004">
    <property type="entry name" value="Trimer_LpxA-like_sf"/>
</dbReference>
<dbReference type="RefSeq" id="WP_345096153.1">
    <property type="nucleotide sequence ID" value="NZ_BAABIY010000006.1"/>
</dbReference>
<name>A0ABP9MGU5_9HYPH</name>